<dbReference type="InterPro" id="IPR001128">
    <property type="entry name" value="Cyt_P450"/>
</dbReference>
<dbReference type="PANTHER" id="PTHR24286">
    <property type="entry name" value="CYTOCHROME P450 26"/>
    <property type="match status" value="1"/>
</dbReference>
<dbReference type="SUPFAM" id="SSF48264">
    <property type="entry name" value="Cytochrome P450"/>
    <property type="match status" value="1"/>
</dbReference>
<dbReference type="Pfam" id="PF00067">
    <property type="entry name" value="p450"/>
    <property type="match status" value="1"/>
</dbReference>
<dbReference type="InterPro" id="IPR036396">
    <property type="entry name" value="Cyt_P450_sf"/>
</dbReference>
<gene>
    <name evidence="3" type="ORF">RJ640_015179</name>
</gene>
<sequence length="228" mass="26566">MAIFRNELEKKKKVDTKDVNDLMDGLLQLEDKECKKLCDIELLDNIIGFVLGGYESTSLSIMWALHYLAKYSIVLKKLRKLKEENMPFSKRKNKELVTRDDLARLKLYTSKVVEETLRSSSITTFLFRTATKDAKYKGYKIPEGWKVLLWVKYLHKNPENFEDPINHQILDHSKYLVGDQKSVLETCLLDCNFPSFFITWPLDASKTSAMSLSSFIVFRYNIIEGFLV</sequence>
<dbReference type="EMBL" id="JAVXUO010000310">
    <property type="protein sequence ID" value="KAK2993495.1"/>
    <property type="molecule type" value="Genomic_DNA"/>
</dbReference>
<dbReference type="Proteomes" id="UP001187471">
    <property type="component" value="Unassembled WGS sequence"/>
</dbReference>
<keyword evidence="4" id="KW-1185">Reference proteome</keyword>
<evidence type="ECO:0000256" key="1">
    <source>
        <dbReference type="ARBA" id="ARBA00022723"/>
    </source>
</evidence>
<protein>
    <recommendedName>
        <fullName evidence="5">Cytochrome P450</fullName>
    </recommendedName>
</protein>
<evidence type="ECO:0000256" key="2">
    <source>
        <dbReference type="ARBA" id="ARBA00023004"/>
    </source>
</evidence>
<dbReference type="GO" id="GO:0016125">
    <property type="term" value="P:sterol metabolic process"/>
    <property type="evidence" value="ECO:0007669"/>
    <property type="project" value="TreeGrafter"/>
</dbReference>
<evidence type="ECO:0000313" key="4">
    <source>
        <dbReference type="Proteomes" id="UP001187471"/>
    </source>
</evidence>
<name>A0AA88UPR3_9ASTE</name>
<comment type="caution">
    <text evidence="3">The sequence shown here is derived from an EMBL/GenBank/DDBJ whole genome shotgun (WGS) entry which is preliminary data.</text>
</comment>
<organism evidence="3 4">
    <name type="scientific">Escallonia rubra</name>
    <dbReference type="NCBI Taxonomy" id="112253"/>
    <lineage>
        <taxon>Eukaryota</taxon>
        <taxon>Viridiplantae</taxon>
        <taxon>Streptophyta</taxon>
        <taxon>Embryophyta</taxon>
        <taxon>Tracheophyta</taxon>
        <taxon>Spermatophyta</taxon>
        <taxon>Magnoliopsida</taxon>
        <taxon>eudicotyledons</taxon>
        <taxon>Gunneridae</taxon>
        <taxon>Pentapetalae</taxon>
        <taxon>asterids</taxon>
        <taxon>campanulids</taxon>
        <taxon>Escalloniales</taxon>
        <taxon>Escalloniaceae</taxon>
        <taxon>Escallonia</taxon>
    </lineage>
</organism>
<dbReference type="GO" id="GO:0020037">
    <property type="term" value="F:heme binding"/>
    <property type="evidence" value="ECO:0007669"/>
    <property type="project" value="InterPro"/>
</dbReference>
<accession>A0AA88UPR3</accession>
<dbReference type="GO" id="GO:0005506">
    <property type="term" value="F:iron ion binding"/>
    <property type="evidence" value="ECO:0007669"/>
    <property type="project" value="InterPro"/>
</dbReference>
<dbReference type="GO" id="GO:0010268">
    <property type="term" value="P:brassinosteroid homeostasis"/>
    <property type="evidence" value="ECO:0007669"/>
    <property type="project" value="TreeGrafter"/>
</dbReference>
<dbReference type="PANTHER" id="PTHR24286:SF12">
    <property type="entry name" value="CYTOCHROME P450 FAMILY PROTEIN, EXPRESSED"/>
    <property type="match status" value="1"/>
</dbReference>
<dbReference type="Gene3D" id="1.10.630.10">
    <property type="entry name" value="Cytochrome P450"/>
    <property type="match status" value="1"/>
</dbReference>
<dbReference type="GO" id="GO:0004497">
    <property type="term" value="F:monooxygenase activity"/>
    <property type="evidence" value="ECO:0007669"/>
    <property type="project" value="InterPro"/>
</dbReference>
<keyword evidence="1" id="KW-0479">Metal-binding</keyword>
<proteinExistence type="predicted"/>
<evidence type="ECO:0008006" key="5">
    <source>
        <dbReference type="Google" id="ProtNLM"/>
    </source>
</evidence>
<reference evidence="3" key="1">
    <citation type="submission" date="2022-12" db="EMBL/GenBank/DDBJ databases">
        <title>Draft genome assemblies for two species of Escallonia (Escalloniales).</title>
        <authorList>
            <person name="Chanderbali A."/>
            <person name="Dervinis C."/>
            <person name="Anghel I."/>
            <person name="Soltis D."/>
            <person name="Soltis P."/>
            <person name="Zapata F."/>
        </authorList>
    </citation>
    <scope>NUCLEOTIDE SEQUENCE</scope>
    <source>
        <strain evidence="3">UCBG92.1500</strain>
        <tissue evidence="3">Leaf</tissue>
    </source>
</reference>
<dbReference type="GO" id="GO:0016132">
    <property type="term" value="P:brassinosteroid biosynthetic process"/>
    <property type="evidence" value="ECO:0007669"/>
    <property type="project" value="TreeGrafter"/>
</dbReference>
<keyword evidence="2" id="KW-0408">Iron</keyword>
<dbReference type="AlphaFoldDB" id="A0AA88UPR3"/>
<dbReference type="GO" id="GO:0016705">
    <property type="term" value="F:oxidoreductase activity, acting on paired donors, with incorporation or reduction of molecular oxygen"/>
    <property type="evidence" value="ECO:0007669"/>
    <property type="project" value="InterPro"/>
</dbReference>
<evidence type="ECO:0000313" key="3">
    <source>
        <dbReference type="EMBL" id="KAK2993495.1"/>
    </source>
</evidence>